<dbReference type="PRINTS" id="PR00080">
    <property type="entry name" value="SDRFAMILY"/>
</dbReference>
<dbReference type="InterPro" id="IPR036291">
    <property type="entry name" value="NAD(P)-bd_dom_sf"/>
</dbReference>
<dbReference type="InterPro" id="IPR020904">
    <property type="entry name" value="Sc_DH/Rdtase_CS"/>
</dbReference>
<sequence>MTTIMVTGATDGLGLAAAQRLAGQGHRLVLHGRDEARLDRAAAAVADVRDDAVAGTVHADLSDLDDVGRLADAAAGLGLDVLVNNAGVLRTGHAPADGLDVRFVVNTIAPYLLTRRLLGSLPDHGRVVNLSSAAQAPVDLDALAGRARLDDDMAAYAQSKLALTMWSRHVADEIGPDGPAVIALNPGSLLATKMVKEGFGIAGHDIAVGADVIARAAVGDDFAGATGRYYDNDAKRFAPPHADAADATRNAALVQVLDDLLARLG</sequence>
<proteinExistence type="inferred from homology"/>
<dbReference type="RefSeq" id="WP_302706106.1">
    <property type="nucleotide sequence ID" value="NZ_JAULSC010000003.1"/>
</dbReference>
<dbReference type="PANTHER" id="PTHR24320:SF148">
    <property type="entry name" value="NAD(P)-BINDING ROSSMANN-FOLD SUPERFAMILY PROTEIN"/>
    <property type="match status" value="1"/>
</dbReference>
<evidence type="ECO:0000313" key="5">
    <source>
        <dbReference type="Proteomes" id="UP001168363"/>
    </source>
</evidence>
<dbReference type="PANTHER" id="PTHR24320">
    <property type="entry name" value="RETINOL DEHYDROGENASE"/>
    <property type="match status" value="1"/>
</dbReference>
<dbReference type="PROSITE" id="PS00061">
    <property type="entry name" value="ADH_SHORT"/>
    <property type="match status" value="1"/>
</dbReference>
<dbReference type="Pfam" id="PF00106">
    <property type="entry name" value="adh_short"/>
    <property type="match status" value="1"/>
</dbReference>
<keyword evidence="2" id="KW-0560">Oxidoreductase</keyword>
<evidence type="ECO:0000256" key="3">
    <source>
        <dbReference type="RuleBase" id="RU000363"/>
    </source>
</evidence>
<accession>A0ABT8TPB6</accession>
<comment type="similarity">
    <text evidence="1 3">Belongs to the short-chain dehydrogenases/reductases (SDR) family.</text>
</comment>
<keyword evidence="5" id="KW-1185">Reference proteome</keyword>
<dbReference type="Proteomes" id="UP001168363">
    <property type="component" value="Unassembled WGS sequence"/>
</dbReference>
<dbReference type="SUPFAM" id="SSF51735">
    <property type="entry name" value="NAD(P)-binding Rossmann-fold domains"/>
    <property type="match status" value="1"/>
</dbReference>
<name>A0ABT8TPB6_9ACTN</name>
<dbReference type="EMBL" id="JAULSC010000003">
    <property type="protein sequence ID" value="MDO3395053.1"/>
    <property type="molecule type" value="Genomic_DNA"/>
</dbReference>
<dbReference type="InterPro" id="IPR002347">
    <property type="entry name" value="SDR_fam"/>
</dbReference>
<reference evidence="4" key="1">
    <citation type="submission" date="2023-06" db="EMBL/GenBank/DDBJ databases">
        <title>Genome sequence of Nocardioides sp. SOB44.</title>
        <authorList>
            <person name="Zhang G."/>
        </authorList>
    </citation>
    <scope>NUCLEOTIDE SEQUENCE</scope>
    <source>
        <strain evidence="4">SOB44</strain>
    </source>
</reference>
<gene>
    <name evidence="4" type="ORF">QWJ41_04950</name>
</gene>
<dbReference type="Gene3D" id="3.40.50.720">
    <property type="entry name" value="NAD(P)-binding Rossmann-like Domain"/>
    <property type="match status" value="1"/>
</dbReference>
<organism evidence="4 5">
    <name type="scientific">Nocardioides cremeus</name>
    <dbReference type="NCBI Taxonomy" id="3058044"/>
    <lineage>
        <taxon>Bacteria</taxon>
        <taxon>Bacillati</taxon>
        <taxon>Actinomycetota</taxon>
        <taxon>Actinomycetes</taxon>
        <taxon>Propionibacteriales</taxon>
        <taxon>Nocardioidaceae</taxon>
        <taxon>Nocardioides</taxon>
    </lineage>
</organism>
<evidence type="ECO:0000256" key="2">
    <source>
        <dbReference type="ARBA" id="ARBA00023002"/>
    </source>
</evidence>
<dbReference type="PRINTS" id="PR00081">
    <property type="entry name" value="GDHRDH"/>
</dbReference>
<comment type="caution">
    <text evidence="4">The sequence shown here is derived from an EMBL/GenBank/DDBJ whole genome shotgun (WGS) entry which is preliminary data.</text>
</comment>
<evidence type="ECO:0000313" key="4">
    <source>
        <dbReference type="EMBL" id="MDO3395053.1"/>
    </source>
</evidence>
<protein>
    <submittedName>
        <fullName evidence="4">SDR family NAD(P)-dependent oxidoreductase</fullName>
    </submittedName>
</protein>
<evidence type="ECO:0000256" key="1">
    <source>
        <dbReference type="ARBA" id="ARBA00006484"/>
    </source>
</evidence>